<protein>
    <submittedName>
        <fullName evidence="2">Uncharacterized protein</fullName>
    </submittedName>
</protein>
<evidence type="ECO:0000313" key="3">
    <source>
        <dbReference type="Proteomes" id="UP000298327"/>
    </source>
</evidence>
<organism evidence="2 3">
    <name type="scientific">Dentipellis fragilis</name>
    <dbReference type="NCBI Taxonomy" id="205917"/>
    <lineage>
        <taxon>Eukaryota</taxon>
        <taxon>Fungi</taxon>
        <taxon>Dikarya</taxon>
        <taxon>Basidiomycota</taxon>
        <taxon>Agaricomycotina</taxon>
        <taxon>Agaricomycetes</taxon>
        <taxon>Russulales</taxon>
        <taxon>Hericiaceae</taxon>
        <taxon>Dentipellis</taxon>
    </lineage>
</organism>
<proteinExistence type="predicted"/>
<sequence>MKTYNYTPESIVALSSGQYQVMFSHPLTAVWVTEAMYATPASRARRARRSWQAYIHQPRCPPCESCYTKYRQSNVAHVPVSHLSQGYAAAPHEPMSLMRRPIKDIYCMLPQAPSHGVRRYPDVYDARIGPFDCRRNLSPAHGHSPAAPYMPQRAAASHDPASSVPRACWPPMGGPAYTLPVPVPMPSVPEEYFFWPSAFDTSHGGHHHEAPTPWDRTGSCILPEMPPPTQFSTQPPRVQSYPTPEYAAAGAPCGGCTAMDVPHSDLRPGQHQEPGWTDSSLRTRSK</sequence>
<gene>
    <name evidence="2" type="ORF">EVG20_g1481</name>
</gene>
<accession>A0A4Y9ZAR8</accession>
<dbReference type="AlphaFoldDB" id="A0A4Y9ZAR8"/>
<evidence type="ECO:0000313" key="2">
    <source>
        <dbReference type="EMBL" id="TFY71534.1"/>
    </source>
</evidence>
<feature type="compositionally biased region" description="Polar residues" evidence="1">
    <location>
        <begin position="277"/>
        <end position="286"/>
    </location>
</feature>
<reference evidence="2 3" key="1">
    <citation type="submission" date="2019-02" db="EMBL/GenBank/DDBJ databases">
        <title>Genome sequencing of the rare red list fungi Dentipellis fragilis.</title>
        <authorList>
            <person name="Buettner E."/>
            <person name="Kellner H."/>
        </authorList>
    </citation>
    <scope>NUCLEOTIDE SEQUENCE [LARGE SCALE GENOMIC DNA]</scope>
    <source>
        <strain evidence="2 3">DSM 105465</strain>
    </source>
</reference>
<keyword evidence="3" id="KW-1185">Reference proteome</keyword>
<dbReference type="EMBL" id="SEOQ01000047">
    <property type="protein sequence ID" value="TFY71534.1"/>
    <property type="molecule type" value="Genomic_DNA"/>
</dbReference>
<name>A0A4Y9ZAR8_9AGAM</name>
<dbReference type="Proteomes" id="UP000298327">
    <property type="component" value="Unassembled WGS sequence"/>
</dbReference>
<evidence type="ECO:0000256" key="1">
    <source>
        <dbReference type="SAM" id="MobiDB-lite"/>
    </source>
</evidence>
<comment type="caution">
    <text evidence="2">The sequence shown here is derived from an EMBL/GenBank/DDBJ whole genome shotgun (WGS) entry which is preliminary data.</text>
</comment>
<feature type="region of interest" description="Disordered" evidence="1">
    <location>
        <begin position="259"/>
        <end position="286"/>
    </location>
</feature>